<name>A0A645A2C8_9ZZZZ</name>
<gene>
    <name evidence="1" type="ORF">SDC9_93890</name>
</gene>
<dbReference type="AlphaFoldDB" id="A0A645A2C8"/>
<organism evidence="1">
    <name type="scientific">bioreactor metagenome</name>
    <dbReference type="NCBI Taxonomy" id="1076179"/>
    <lineage>
        <taxon>unclassified sequences</taxon>
        <taxon>metagenomes</taxon>
        <taxon>ecological metagenomes</taxon>
    </lineage>
</organism>
<accession>A0A645A2C8</accession>
<proteinExistence type="predicted"/>
<reference evidence="1" key="1">
    <citation type="submission" date="2019-08" db="EMBL/GenBank/DDBJ databases">
        <authorList>
            <person name="Kucharzyk K."/>
            <person name="Murdoch R.W."/>
            <person name="Higgins S."/>
            <person name="Loffler F."/>
        </authorList>
    </citation>
    <scope>NUCLEOTIDE SEQUENCE</scope>
</reference>
<sequence>MILLYQSVFRLHENPHQILSAQSVQRGDHRQTAHQLGNQAVFQNVMGLNPGQNPAQVPLLLPLNLRAEADALLVQPLLDDLIQPVERAAADKQDVLGVHLNELLMRMLPPALGGDVGHGALHDFQQSLLHAFAGDIPRDGDIFALAGNFVNLIHIDNAPLGPLHIKVGGL</sequence>
<comment type="caution">
    <text evidence="1">The sequence shown here is derived from an EMBL/GenBank/DDBJ whole genome shotgun (WGS) entry which is preliminary data.</text>
</comment>
<protein>
    <submittedName>
        <fullName evidence="1">Uncharacterized protein</fullName>
    </submittedName>
</protein>
<dbReference type="EMBL" id="VSSQ01011573">
    <property type="protein sequence ID" value="MPM47182.1"/>
    <property type="molecule type" value="Genomic_DNA"/>
</dbReference>
<evidence type="ECO:0000313" key="1">
    <source>
        <dbReference type="EMBL" id="MPM47182.1"/>
    </source>
</evidence>